<comment type="caution">
    <text evidence="5">The sequence shown here is derived from an EMBL/GenBank/DDBJ whole genome shotgun (WGS) entry which is preliminary data.</text>
</comment>
<keyword evidence="6" id="KW-1185">Reference proteome</keyword>
<dbReference type="Gene3D" id="3.30.70.330">
    <property type="match status" value="1"/>
</dbReference>
<reference evidence="5 6" key="1">
    <citation type="submission" date="2016-01" db="EMBL/GenBank/DDBJ databases">
        <title>High potential of lignocellulose degradation of a new Verrucomicrobia species.</title>
        <authorList>
            <person name="Wang Y."/>
            <person name="Shi Y."/>
            <person name="Qiu Z."/>
            <person name="Liu S."/>
            <person name="Yang H."/>
        </authorList>
    </citation>
    <scope>NUCLEOTIDE SEQUENCE [LARGE SCALE GENOMIC DNA]</scope>
    <source>
        <strain evidence="5 6">TSB47</strain>
    </source>
</reference>
<dbReference type="CDD" id="cd21608">
    <property type="entry name" value="RRM2_NsCP33_like"/>
    <property type="match status" value="1"/>
</dbReference>
<dbReference type="SMART" id="SM00360">
    <property type="entry name" value="RRM"/>
    <property type="match status" value="1"/>
</dbReference>
<feature type="domain" description="RRM" evidence="4">
    <location>
        <begin position="4"/>
        <end position="82"/>
    </location>
</feature>
<dbReference type="STRING" id="1184151.AW736_07000"/>
<dbReference type="GO" id="GO:0003729">
    <property type="term" value="F:mRNA binding"/>
    <property type="evidence" value="ECO:0007669"/>
    <property type="project" value="TreeGrafter"/>
</dbReference>
<dbReference type="Pfam" id="PF00076">
    <property type="entry name" value="RRM_1"/>
    <property type="match status" value="1"/>
</dbReference>
<feature type="compositionally biased region" description="Basic and acidic residues" evidence="3">
    <location>
        <begin position="96"/>
        <end position="124"/>
    </location>
</feature>
<organism evidence="5 6">
    <name type="scientific">Termitidicoccus mucosus</name>
    <dbReference type="NCBI Taxonomy" id="1184151"/>
    <lineage>
        <taxon>Bacteria</taxon>
        <taxon>Pseudomonadati</taxon>
        <taxon>Verrucomicrobiota</taxon>
        <taxon>Opitutia</taxon>
        <taxon>Opitutales</taxon>
        <taxon>Opitutaceae</taxon>
        <taxon>Termitidicoccus</taxon>
    </lineage>
</organism>
<dbReference type="InterPro" id="IPR000504">
    <property type="entry name" value="RRM_dom"/>
</dbReference>
<evidence type="ECO:0000256" key="2">
    <source>
        <dbReference type="ARBA" id="ARBA00022884"/>
    </source>
</evidence>
<keyword evidence="1" id="KW-0677">Repeat</keyword>
<evidence type="ECO:0000256" key="1">
    <source>
        <dbReference type="ARBA" id="ARBA00022737"/>
    </source>
</evidence>
<evidence type="ECO:0000313" key="6">
    <source>
        <dbReference type="Proteomes" id="UP000078486"/>
    </source>
</evidence>
<protein>
    <submittedName>
        <fullName evidence="5">RNA-binding protein</fullName>
    </submittedName>
</protein>
<dbReference type="InterPro" id="IPR012677">
    <property type="entry name" value="Nucleotide-bd_a/b_plait_sf"/>
</dbReference>
<evidence type="ECO:0000313" key="5">
    <source>
        <dbReference type="EMBL" id="OAM90662.1"/>
    </source>
</evidence>
<dbReference type="Proteomes" id="UP000078486">
    <property type="component" value="Unassembled WGS sequence"/>
</dbReference>
<dbReference type="AlphaFoldDB" id="A0A178IL93"/>
<keyword evidence="2" id="KW-0694">RNA-binding</keyword>
<dbReference type="InterPro" id="IPR048289">
    <property type="entry name" value="RRM2_NsCP33-like"/>
</dbReference>
<feature type="region of interest" description="Disordered" evidence="3">
    <location>
        <begin position="73"/>
        <end position="124"/>
    </location>
</feature>
<dbReference type="PROSITE" id="PS50102">
    <property type="entry name" value="RRM"/>
    <property type="match status" value="1"/>
</dbReference>
<dbReference type="PANTHER" id="PTHR48025:SF1">
    <property type="entry name" value="RRM DOMAIN-CONTAINING PROTEIN"/>
    <property type="match status" value="1"/>
</dbReference>
<dbReference type="InterPro" id="IPR050502">
    <property type="entry name" value="Euk_RNA-bind_prot"/>
</dbReference>
<name>A0A178IL93_9BACT</name>
<gene>
    <name evidence="5" type="ORF">AW736_07000</name>
</gene>
<dbReference type="SUPFAM" id="SSF54928">
    <property type="entry name" value="RNA-binding domain, RBD"/>
    <property type="match status" value="1"/>
</dbReference>
<dbReference type="EMBL" id="LRRQ01000053">
    <property type="protein sequence ID" value="OAM90662.1"/>
    <property type="molecule type" value="Genomic_DNA"/>
</dbReference>
<dbReference type="InterPro" id="IPR035979">
    <property type="entry name" value="RBD_domain_sf"/>
</dbReference>
<dbReference type="RefSeq" id="WP_068769465.1">
    <property type="nucleotide sequence ID" value="NZ_CP109796.1"/>
</dbReference>
<accession>A0A178IL93</accession>
<dbReference type="OrthoDB" id="9798855at2"/>
<sequence length="124" mass="13582">MTSSKLYIGNLPFSTTAQELQDLFSQAGGVAAVDLIFDKFTGRSRGFAFVEMAGGEDAQKAIERFHGYDLGGRKITVNEARPREERPRGNFGGGGGEDRRGFGGERRGGFGGRRDRDRDRGYRG</sequence>
<dbReference type="PANTHER" id="PTHR48025">
    <property type="entry name" value="OS02G0815200 PROTEIN"/>
    <property type="match status" value="1"/>
</dbReference>
<evidence type="ECO:0000256" key="3">
    <source>
        <dbReference type="SAM" id="MobiDB-lite"/>
    </source>
</evidence>
<evidence type="ECO:0000259" key="4">
    <source>
        <dbReference type="PROSITE" id="PS50102"/>
    </source>
</evidence>
<proteinExistence type="predicted"/>